<sequence length="136" mass="14880">MGKSWSHIPLMQTKPAKQLVVVAQGCPGDPGTMGAGAVHFPLVQIKPNKQSFAVVHTSPLFLPVPEWQTPLESQNVFLAHSLLLVHFSPVAFPVSLIAKYQITHAITAIIMIIIKIMRNHTHPDICEVDLSKSCLS</sequence>
<protein>
    <submittedName>
        <fullName evidence="1">Uncharacterized protein</fullName>
    </submittedName>
</protein>
<accession>A0A481Z8S3</accession>
<name>A0A481Z8S3_9VIRU</name>
<evidence type="ECO:0000313" key="1">
    <source>
        <dbReference type="EMBL" id="QBK91081.1"/>
    </source>
</evidence>
<dbReference type="EMBL" id="MK500510">
    <property type="protein sequence ID" value="QBK91081.1"/>
    <property type="molecule type" value="Genomic_DNA"/>
</dbReference>
<organism evidence="1">
    <name type="scientific">Pithovirus LCPAC202</name>
    <dbReference type="NCBI Taxonomy" id="2506592"/>
    <lineage>
        <taxon>Viruses</taxon>
        <taxon>Pithoviruses</taxon>
    </lineage>
</organism>
<reference evidence="1" key="1">
    <citation type="journal article" date="2019" name="MBio">
        <title>Virus Genomes from Deep Sea Sediments Expand the Ocean Megavirome and Support Independent Origins of Viral Gigantism.</title>
        <authorList>
            <person name="Backstrom D."/>
            <person name="Yutin N."/>
            <person name="Jorgensen S.L."/>
            <person name="Dharamshi J."/>
            <person name="Homa F."/>
            <person name="Zaremba-Niedwiedzka K."/>
            <person name="Spang A."/>
            <person name="Wolf Y.I."/>
            <person name="Koonin E.V."/>
            <person name="Ettema T.J."/>
        </authorList>
    </citation>
    <scope>NUCLEOTIDE SEQUENCE</scope>
</reference>
<proteinExistence type="predicted"/>
<gene>
    <name evidence="1" type="ORF">LCPAC202_00550</name>
</gene>